<proteinExistence type="predicted"/>
<reference evidence="1" key="1">
    <citation type="journal article" date="2015" name="Proc. Natl. Acad. Sci. U.S.A.">
        <title>Networks of energetic and metabolic interactions define dynamics in microbial communities.</title>
        <authorList>
            <person name="Embree M."/>
            <person name="Liu J.K."/>
            <person name="Al-Bassam M.M."/>
            <person name="Zengler K."/>
        </authorList>
    </citation>
    <scope>NUCLEOTIDE SEQUENCE</scope>
</reference>
<protein>
    <submittedName>
        <fullName evidence="1">Uncharacterized protein</fullName>
    </submittedName>
</protein>
<dbReference type="AlphaFoldDB" id="A0A0W8FQP2"/>
<name>A0A0W8FQP2_9ZZZZ</name>
<gene>
    <name evidence="1" type="ORF">ASZ90_007000</name>
</gene>
<sequence length="260" mass="30196">MPWESIGSISSGNMPHDEEWIVWGLNIAKKYVELVCGKPPEGSSLDIMWEDSDLGNYPSLGIWFEFNKPSEYINNCEDALHVFDGSVSWSDLQSHIEGKNFIDKKKDHYIRTNKATDVKNAEYFIALCKEQRKQDSVPMYYGYFINNTSIPIDIMMEIPAAMLDKVKHGSSVNDFINISQKEKSINIYENIPPRGYVELNMIYFEWEFDFSNTCHLFLQTLKVEKHINFCMKKYFISQNTIDCIPILNRDGYVCLPTFSN</sequence>
<accession>A0A0W8FQP2</accession>
<evidence type="ECO:0000313" key="1">
    <source>
        <dbReference type="EMBL" id="KUG23240.1"/>
    </source>
</evidence>
<dbReference type="EMBL" id="LNQE01000915">
    <property type="protein sequence ID" value="KUG23240.1"/>
    <property type="molecule type" value="Genomic_DNA"/>
</dbReference>
<organism evidence="1">
    <name type="scientific">hydrocarbon metagenome</name>
    <dbReference type="NCBI Taxonomy" id="938273"/>
    <lineage>
        <taxon>unclassified sequences</taxon>
        <taxon>metagenomes</taxon>
        <taxon>ecological metagenomes</taxon>
    </lineage>
</organism>
<comment type="caution">
    <text evidence="1">The sequence shown here is derived from an EMBL/GenBank/DDBJ whole genome shotgun (WGS) entry which is preliminary data.</text>
</comment>